<dbReference type="Proteomes" id="UP000679126">
    <property type="component" value="Unassembled WGS sequence"/>
</dbReference>
<accession>A0ABS3YB72</accession>
<reference evidence="2" key="1">
    <citation type="submission" date="2021-03" db="EMBL/GenBank/DDBJ databases">
        <title>Assistant Professor.</title>
        <authorList>
            <person name="Huq M.A."/>
        </authorList>
    </citation>
    <scope>NUCLEOTIDE SEQUENCE [LARGE SCALE GENOMIC DNA]</scope>
    <source>
        <strain evidence="2">MAH-28</strain>
    </source>
</reference>
<keyword evidence="2" id="KW-1185">Reference proteome</keyword>
<name>A0ABS3YB72_9BACT</name>
<dbReference type="RefSeq" id="WP_209144589.1">
    <property type="nucleotide sequence ID" value="NZ_JAGHKP010000001.1"/>
</dbReference>
<comment type="caution">
    <text evidence="1">The sequence shown here is derived from an EMBL/GenBank/DDBJ whole genome shotgun (WGS) entry which is preliminary data.</text>
</comment>
<gene>
    <name evidence="1" type="ORF">J7I43_06890</name>
</gene>
<sequence length="119" mass="13571">MKQTKKDFIEWQEEQLNAGKRKTGGRIKPEYRPATKAIKRKKGQPTDRVTLKDTGFFHASLFLVVGQNDFGVVSTDRKGPWLVDKYGESIFGLGGVFKIGYIDDLQPVFIDKIRESLHL</sequence>
<evidence type="ECO:0000313" key="1">
    <source>
        <dbReference type="EMBL" id="MBO9151927.1"/>
    </source>
</evidence>
<evidence type="ECO:0000313" key="2">
    <source>
        <dbReference type="Proteomes" id="UP000679126"/>
    </source>
</evidence>
<protein>
    <submittedName>
        <fullName evidence="1">Uncharacterized protein</fullName>
    </submittedName>
</protein>
<proteinExistence type="predicted"/>
<organism evidence="1 2">
    <name type="scientific">Chitinophaga chungangae</name>
    <dbReference type="NCBI Taxonomy" id="2821488"/>
    <lineage>
        <taxon>Bacteria</taxon>
        <taxon>Pseudomonadati</taxon>
        <taxon>Bacteroidota</taxon>
        <taxon>Chitinophagia</taxon>
        <taxon>Chitinophagales</taxon>
        <taxon>Chitinophagaceae</taxon>
        <taxon>Chitinophaga</taxon>
    </lineage>
</organism>
<dbReference type="EMBL" id="JAGHKP010000001">
    <property type="protein sequence ID" value="MBO9151927.1"/>
    <property type="molecule type" value="Genomic_DNA"/>
</dbReference>